<dbReference type="Proteomes" id="UP000218231">
    <property type="component" value="Unassembled WGS sequence"/>
</dbReference>
<sequence length="142" mass="16183">MNSKMNEIRKLALFFSTMCSLFKKSSENTADEMNLMQSLKDKGRRNSVSVGEKSGGLPLSKADEKDTKVWTQTDRAKQDKCNYIQEALKLAPREKVFVAISNLRRFRDPLPVFINALERLQSPPNAFMKTGNAIIEFRNAHL</sequence>
<keyword evidence="3" id="KW-1185">Reference proteome</keyword>
<gene>
    <name evidence="2" type="ORF">WR25_14925</name>
</gene>
<reference evidence="2 3" key="1">
    <citation type="journal article" date="2017" name="Curr. Biol.">
        <title>Genome architecture and evolution of a unichromosomal asexual nematode.</title>
        <authorList>
            <person name="Fradin H."/>
            <person name="Zegar C."/>
            <person name="Gutwein M."/>
            <person name="Lucas J."/>
            <person name="Kovtun M."/>
            <person name="Corcoran D."/>
            <person name="Baugh L.R."/>
            <person name="Kiontke K."/>
            <person name="Gunsalus K."/>
            <person name="Fitch D.H."/>
            <person name="Piano F."/>
        </authorList>
    </citation>
    <scope>NUCLEOTIDE SEQUENCE [LARGE SCALE GENOMIC DNA]</scope>
    <source>
        <strain evidence="2">PF1309</strain>
    </source>
</reference>
<protein>
    <submittedName>
        <fullName evidence="2">Uncharacterized protein</fullName>
    </submittedName>
</protein>
<dbReference type="EMBL" id="LIAE01009524">
    <property type="protein sequence ID" value="PAV69389.1"/>
    <property type="molecule type" value="Genomic_DNA"/>
</dbReference>
<feature type="region of interest" description="Disordered" evidence="1">
    <location>
        <begin position="40"/>
        <end position="71"/>
    </location>
</feature>
<evidence type="ECO:0000313" key="2">
    <source>
        <dbReference type="EMBL" id="PAV69389.1"/>
    </source>
</evidence>
<dbReference type="AlphaFoldDB" id="A0A2A2K6G0"/>
<evidence type="ECO:0000313" key="3">
    <source>
        <dbReference type="Proteomes" id="UP000218231"/>
    </source>
</evidence>
<accession>A0A2A2K6G0</accession>
<name>A0A2A2K6G0_9BILA</name>
<evidence type="ECO:0000256" key="1">
    <source>
        <dbReference type="SAM" id="MobiDB-lite"/>
    </source>
</evidence>
<comment type="caution">
    <text evidence="2">The sequence shown here is derived from an EMBL/GenBank/DDBJ whole genome shotgun (WGS) entry which is preliminary data.</text>
</comment>
<proteinExistence type="predicted"/>
<feature type="compositionally biased region" description="Basic and acidic residues" evidence="1">
    <location>
        <begin position="61"/>
        <end position="71"/>
    </location>
</feature>
<organism evidence="2 3">
    <name type="scientific">Diploscapter pachys</name>
    <dbReference type="NCBI Taxonomy" id="2018661"/>
    <lineage>
        <taxon>Eukaryota</taxon>
        <taxon>Metazoa</taxon>
        <taxon>Ecdysozoa</taxon>
        <taxon>Nematoda</taxon>
        <taxon>Chromadorea</taxon>
        <taxon>Rhabditida</taxon>
        <taxon>Rhabditina</taxon>
        <taxon>Rhabditomorpha</taxon>
        <taxon>Rhabditoidea</taxon>
        <taxon>Rhabditidae</taxon>
        <taxon>Diploscapter</taxon>
    </lineage>
</organism>